<reference evidence="2" key="2">
    <citation type="submission" date="2020-07" db="EMBL/GenBank/DDBJ databases">
        <authorList>
            <person name="Vera ALvarez R."/>
            <person name="Arias-Moreno D.M."/>
            <person name="Jimenez-Jacinto V."/>
            <person name="Jimenez-Bremont J.F."/>
            <person name="Swaminathan K."/>
            <person name="Moose S.P."/>
            <person name="Guerrero-Gonzalez M.L."/>
            <person name="Marino-Ramirez L."/>
            <person name="Landsman D."/>
            <person name="Rodriguez-Kessler M."/>
            <person name="Delgado-Sanchez P."/>
        </authorList>
    </citation>
    <scope>NUCLEOTIDE SEQUENCE</scope>
    <source>
        <tissue evidence="2">Cladode</tissue>
    </source>
</reference>
<evidence type="ECO:0000313" key="2">
    <source>
        <dbReference type="EMBL" id="MBA4630153.1"/>
    </source>
</evidence>
<feature type="region of interest" description="Disordered" evidence="1">
    <location>
        <begin position="99"/>
        <end position="121"/>
    </location>
</feature>
<name>A0A7C8YZX1_OPUST</name>
<dbReference type="EMBL" id="GISG01072321">
    <property type="protein sequence ID" value="MBA4630154.1"/>
    <property type="molecule type" value="Transcribed_RNA"/>
</dbReference>
<organism evidence="2">
    <name type="scientific">Opuntia streptacantha</name>
    <name type="common">Prickly pear cactus</name>
    <name type="synonym">Opuntia cardona</name>
    <dbReference type="NCBI Taxonomy" id="393608"/>
    <lineage>
        <taxon>Eukaryota</taxon>
        <taxon>Viridiplantae</taxon>
        <taxon>Streptophyta</taxon>
        <taxon>Embryophyta</taxon>
        <taxon>Tracheophyta</taxon>
        <taxon>Spermatophyta</taxon>
        <taxon>Magnoliopsida</taxon>
        <taxon>eudicotyledons</taxon>
        <taxon>Gunneridae</taxon>
        <taxon>Pentapetalae</taxon>
        <taxon>Caryophyllales</taxon>
        <taxon>Cactineae</taxon>
        <taxon>Cactaceae</taxon>
        <taxon>Opuntioideae</taxon>
        <taxon>Opuntia</taxon>
    </lineage>
</organism>
<evidence type="ECO:0000256" key="1">
    <source>
        <dbReference type="SAM" id="MobiDB-lite"/>
    </source>
</evidence>
<accession>A0A7C8YZX1</accession>
<protein>
    <submittedName>
        <fullName evidence="2">Uncharacterized protein</fullName>
    </submittedName>
</protein>
<proteinExistence type="predicted"/>
<sequence length="156" mass="18550">MAWFGSSHQIWRFSIFEQIRKQNYHHRFRIANNQQLFLLFPFVYFRLNEVELSSTHSDLPTRRPNHFHPPQKKMKIFLSKTLKLPSNLISLQQNNTKAIDPADKQTKPGNEPIKPRSSKNAQIIHHLNLTTEEWIQRRNQSINQSTKIDRNLQRAA</sequence>
<reference evidence="2" key="1">
    <citation type="journal article" date="2013" name="J. Plant Res.">
        <title>Effect of fungi and light on seed germination of three Opuntia species from semiarid lands of central Mexico.</title>
        <authorList>
            <person name="Delgado-Sanchez P."/>
            <person name="Jimenez-Bremont J.F."/>
            <person name="Guerrero-Gonzalez Mde L."/>
            <person name="Flores J."/>
        </authorList>
    </citation>
    <scope>NUCLEOTIDE SEQUENCE</scope>
    <source>
        <tissue evidence="2">Cladode</tissue>
    </source>
</reference>
<dbReference type="EMBL" id="GISG01072320">
    <property type="protein sequence ID" value="MBA4630153.1"/>
    <property type="molecule type" value="Transcribed_RNA"/>
</dbReference>
<dbReference type="AlphaFoldDB" id="A0A7C8YZX1"/>